<reference evidence="3" key="1">
    <citation type="submission" date="2009-12" db="EMBL/GenBank/DDBJ databases">
        <title>Complete sequence of Treponema azotonutricium strain ZAS-9.</title>
        <authorList>
            <person name="Tetu S.G."/>
            <person name="Matson E."/>
            <person name="Ren Q."/>
            <person name="Seshadri R."/>
            <person name="Elbourne L."/>
            <person name="Hassan K.A."/>
            <person name="Durkin A."/>
            <person name="Radune D."/>
            <person name="Mohamoud Y."/>
            <person name="Shay R."/>
            <person name="Jin S."/>
            <person name="Zhang X."/>
            <person name="Lucey K."/>
            <person name="Ballor N.R."/>
            <person name="Ottesen E."/>
            <person name="Rosenthal R."/>
            <person name="Allen A."/>
            <person name="Leadbetter J.R."/>
            <person name="Paulsen I.T."/>
        </authorList>
    </citation>
    <scope>NUCLEOTIDE SEQUENCE [LARGE SCALE GENOMIC DNA]</scope>
    <source>
        <strain evidence="3">ATCC BAA-888 / DSM 13862 / ZAS-9</strain>
    </source>
</reference>
<dbReference type="Proteomes" id="UP000009222">
    <property type="component" value="Chromosome"/>
</dbReference>
<organism evidence="2 3">
    <name type="scientific">Leadbettera azotonutricia (strain ATCC BAA-888 / DSM 13862 / ZAS-9)</name>
    <name type="common">Treponema azotonutricium</name>
    <dbReference type="NCBI Taxonomy" id="545695"/>
    <lineage>
        <taxon>Bacteria</taxon>
        <taxon>Pseudomonadati</taxon>
        <taxon>Spirochaetota</taxon>
        <taxon>Spirochaetia</taxon>
        <taxon>Spirochaetales</taxon>
        <taxon>Breznakiellaceae</taxon>
        <taxon>Leadbettera</taxon>
    </lineage>
</organism>
<evidence type="ECO:0000313" key="3">
    <source>
        <dbReference type="Proteomes" id="UP000009222"/>
    </source>
</evidence>
<feature type="transmembrane region" description="Helical" evidence="1">
    <location>
        <begin position="20"/>
        <end position="38"/>
    </location>
</feature>
<dbReference type="EMBL" id="CP001841">
    <property type="protein sequence ID" value="AEF83234.1"/>
    <property type="molecule type" value="Genomic_DNA"/>
</dbReference>
<evidence type="ECO:0000313" key="2">
    <source>
        <dbReference type="EMBL" id="AEF83234.1"/>
    </source>
</evidence>
<evidence type="ECO:0000256" key="1">
    <source>
        <dbReference type="SAM" id="Phobius"/>
    </source>
</evidence>
<proteinExistence type="predicted"/>
<sequence>MENVMFINTNWHPLPKDVSFSIHPIIKNTIIVLFFIPLQ</sequence>
<dbReference type="InParanoid" id="F5YAB7"/>
<keyword evidence="1" id="KW-0812">Transmembrane</keyword>
<keyword evidence="3" id="KW-1185">Reference proteome</keyword>
<keyword evidence="1" id="KW-1133">Transmembrane helix</keyword>
<name>F5YAB7_LEAAZ</name>
<keyword evidence="1" id="KW-0472">Membrane</keyword>
<dbReference type="HOGENOM" id="CLU_3318644_0_0_12"/>
<dbReference type="KEGG" id="taz:TREAZ_0713"/>
<dbReference type="STRING" id="545695.TREAZ_0713"/>
<reference evidence="2 3" key="2">
    <citation type="journal article" date="2011" name="ISME J.">
        <title>RNA-seq reveals cooperative metabolic interactions between two termite-gut spirochete species in co-culture.</title>
        <authorList>
            <person name="Rosenthal A.Z."/>
            <person name="Matson E.G."/>
            <person name="Eldar A."/>
            <person name="Leadbetter J.R."/>
        </authorList>
    </citation>
    <scope>NUCLEOTIDE SEQUENCE [LARGE SCALE GENOMIC DNA]</scope>
    <source>
        <strain evidence="3">ATCC BAA-888 / DSM 13862 / ZAS-9</strain>
    </source>
</reference>
<accession>F5YAB7</accession>
<gene>
    <name evidence="2" type="ordered locus">TREAZ_0713</name>
</gene>
<dbReference type="AlphaFoldDB" id="F5YAB7"/>
<protein>
    <submittedName>
        <fullName evidence="2">Uncharacterized protein</fullName>
    </submittedName>
</protein>